<evidence type="ECO:0000313" key="2">
    <source>
        <dbReference type="EMBL" id="JAL60090.1"/>
    </source>
</evidence>
<dbReference type="AlphaFoldDB" id="A0A0P5S7P0"/>
<sequence length="158" mass="17468">MKDYVRLSTKVLITHIDSLLLSGHRQDYIIFKCFREKVVIMSKTASVKSKSSTTDSRPAWNPSTAVTNKSAQLQSLPGKKRQFANVQSRIRSGIGNRSSNMSHDASNSYRERNDSSAVAACLYPTDHQSPWPAPKELNNTAIGSTDEVPEAKTPARCV</sequence>
<name>A0A0P5S7P0_9CRUS</name>
<accession>A0A0P5S7P0</accession>
<feature type="compositionally biased region" description="Polar residues" evidence="1">
    <location>
        <begin position="61"/>
        <end position="75"/>
    </location>
</feature>
<reference evidence="2" key="1">
    <citation type="submission" date="2015-10" db="EMBL/GenBank/DDBJ databases">
        <title>EvidentialGene: Evidence-directed Construction of Complete mRNA Transcriptomes without Genomes.</title>
        <authorList>
            <person name="Gilbert D.G."/>
        </authorList>
    </citation>
    <scope>NUCLEOTIDE SEQUENCE</scope>
</reference>
<feature type="region of interest" description="Disordered" evidence="1">
    <location>
        <begin position="127"/>
        <end position="158"/>
    </location>
</feature>
<feature type="compositionally biased region" description="Low complexity" evidence="1">
    <location>
        <begin position="46"/>
        <end position="56"/>
    </location>
</feature>
<proteinExistence type="predicted"/>
<evidence type="ECO:0000256" key="1">
    <source>
        <dbReference type="SAM" id="MobiDB-lite"/>
    </source>
</evidence>
<protein>
    <submittedName>
        <fullName evidence="2">Uncharacterized protein</fullName>
    </submittedName>
</protein>
<dbReference type="EMBL" id="GDIQ01068122">
    <property type="protein sequence ID" value="JAN26615.1"/>
    <property type="molecule type" value="Transcribed_RNA"/>
</dbReference>
<dbReference type="EMBL" id="GDIQ01091636">
    <property type="protein sequence ID" value="JAL60090.1"/>
    <property type="molecule type" value="Transcribed_RNA"/>
</dbReference>
<feature type="compositionally biased region" description="Low complexity" evidence="1">
    <location>
        <begin position="88"/>
        <end position="100"/>
    </location>
</feature>
<feature type="region of interest" description="Disordered" evidence="1">
    <location>
        <begin position="46"/>
        <end position="110"/>
    </location>
</feature>
<organism evidence="2">
    <name type="scientific">Daphnia magna</name>
    <dbReference type="NCBI Taxonomy" id="35525"/>
    <lineage>
        <taxon>Eukaryota</taxon>
        <taxon>Metazoa</taxon>
        <taxon>Ecdysozoa</taxon>
        <taxon>Arthropoda</taxon>
        <taxon>Crustacea</taxon>
        <taxon>Branchiopoda</taxon>
        <taxon>Diplostraca</taxon>
        <taxon>Cladocera</taxon>
        <taxon>Anomopoda</taxon>
        <taxon>Daphniidae</taxon>
        <taxon>Daphnia</taxon>
    </lineage>
</organism>